<evidence type="ECO:0000256" key="2">
    <source>
        <dbReference type="ARBA" id="ARBA00023125"/>
    </source>
</evidence>
<proteinExistence type="predicted"/>
<accession>A0A4Q6XQJ3</accession>
<dbReference type="EMBL" id="SGIT01000002">
    <property type="protein sequence ID" value="RZF59692.1"/>
    <property type="molecule type" value="Genomic_DNA"/>
</dbReference>
<dbReference type="PROSITE" id="PS50932">
    <property type="entry name" value="HTH_LACI_2"/>
    <property type="match status" value="1"/>
</dbReference>
<dbReference type="InterPro" id="IPR028082">
    <property type="entry name" value="Peripla_BP_I"/>
</dbReference>
<dbReference type="InterPro" id="IPR025997">
    <property type="entry name" value="SBP_2_dom"/>
</dbReference>
<name>A0A4Q6XQJ3_9SPHI</name>
<dbReference type="OrthoDB" id="9803256at2"/>
<evidence type="ECO:0000259" key="4">
    <source>
        <dbReference type="PROSITE" id="PS50932"/>
    </source>
</evidence>
<evidence type="ECO:0000313" key="6">
    <source>
        <dbReference type="Proteomes" id="UP000292855"/>
    </source>
</evidence>
<dbReference type="InterPro" id="IPR000843">
    <property type="entry name" value="HTH_LacI"/>
</dbReference>
<dbReference type="Proteomes" id="UP000292855">
    <property type="component" value="Unassembled WGS sequence"/>
</dbReference>
<dbReference type="SUPFAM" id="SSF53822">
    <property type="entry name" value="Periplasmic binding protein-like I"/>
    <property type="match status" value="1"/>
</dbReference>
<dbReference type="Gene3D" id="3.40.50.2300">
    <property type="match status" value="2"/>
</dbReference>
<feature type="domain" description="HTH lacI-type" evidence="4">
    <location>
        <begin position="7"/>
        <end position="64"/>
    </location>
</feature>
<dbReference type="GO" id="GO:0000976">
    <property type="term" value="F:transcription cis-regulatory region binding"/>
    <property type="evidence" value="ECO:0007669"/>
    <property type="project" value="TreeGrafter"/>
</dbReference>
<keyword evidence="2" id="KW-0238">DNA-binding</keyword>
<dbReference type="Pfam" id="PF13407">
    <property type="entry name" value="Peripla_BP_4"/>
    <property type="match status" value="1"/>
</dbReference>
<keyword evidence="6" id="KW-1185">Reference proteome</keyword>
<reference evidence="5 6" key="1">
    <citation type="submission" date="2019-02" db="EMBL/GenBank/DDBJ databases">
        <authorList>
            <person name="Li Y."/>
        </authorList>
    </citation>
    <scope>NUCLEOTIDE SEQUENCE [LARGE SCALE GENOMIC DNA]</scope>
    <source>
        <strain evidence="5 6">30C10-4-7</strain>
    </source>
</reference>
<sequence length="332" mass="37453">MAAKKRISINDIAKAVGTSITTVSFILNGKAKERRISDAVNKRVLDYVKKVGYKPSQLVRKPAGRTKVIAFLVENIGDPPFTEIGRYIENIAAEHGYQILYCEIANDANKTRQHIQLCIEKEVDGVIVVPPEDFEEVIDKIKGRIPMVLFDRCLPAAEISYVVSDNRKGAYDATKYLLEQGNKRIGLVSLYSNQTHIRGRLDGYMDAMDEFRMQSFIRKLSAESPVGEREEQVREFIVDNKLDAVLFVNHHLTINGLNAMKGQAAVWPQMTAFDDHMLYSLHAPAVSAIVQDTERIAAELTQTLLMEIEGKLEEVRKIRVPCTLIVRESSIY</sequence>
<dbReference type="SMART" id="SM00354">
    <property type="entry name" value="HTH_LACI"/>
    <property type="match status" value="1"/>
</dbReference>
<dbReference type="InterPro" id="IPR010982">
    <property type="entry name" value="Lambda_DNA-bd_dom_sf"/>
</dbReference>
<keyword evidence="3" id="KW-0804">Transcription</keyword>
<dbReference type="SUPFAM" id="SSF47413">
    <property type="entry name" value="lambda repressor-like DNA-binding domains"/>
    <property type="match status" value="1"/>
</dbReference>
<organism evidence="5 6">
    <name type="scientific">Sphingobacterium corticibacterium</name>
    <dbReference type="NCBI Taxonomy" id="2484746"/>
    <lineage>
        <taxon>Bacteria</taxon>
        <taxon>Pseudomonadati</taxon>
        <taxon>Bacteroidota</taxon>
        <taxon>Sphingobacteriia</taxon>
        <taxon>Sphingobacteriales</taxon>
        <taxon>Sphingobacteriaceae</taxon>
        <taxon>Sphingobacterium</taxon>
    </lineage>
</organism>
<dbReference type="PANTHER" id="PTHR30146:SF109">
    <property type="entry name" value="HTH-TYPE TRANSCRIPTIONAL REGULATOR GALS"/>
    <property type="match status" value="1"/>
</dbReference>
<dbReference type="Pfam" id="PF00356">
    <property type="entry name" value="LacI"/>
    <property type="match status" value="1"/>
</dbReference>
<dbReference type="RefSeq" id="WP_130141611.1">
    <property type="nucleotide sequence ID" value="NZ_SGIT01000002.1"/>
</dbReference>
<dbReference type="AlphaFoldDB" id="A0A4Q6XQJ3"/>
<dbReference type="Gene3D" id="1.10.260.40">
    <property type="entry name" value="lambda repressor-like DNA-binding domains"/>
    <property type="match status" value="1"/>
</dbReference>
<dbReference type="PANTHER" id="PTHR30146">
    <property type="entry name" value="LACI-RELATED TRANSCRIPTIONAL REPRESSOR"/>
    <property type="match status" value="1"/>
</dbReference>
<dbReference type="CDD" id="cd01392">
    <property type="entry name" value="HTH_LacI"/>
    <property type="match status" value="1"/>
</dbReference>
<dbReference type="GO" id="GO:0003700">
    <property type="term" value="F:DNA-binding transcription factor activity"/>
    <property type="evidence" value="ECO:0007669"/>
    <property type="project" value="TreeGrafter"/>
</dbReference>
<keyword evidence="1" id="KW-0805">Transcription regulation</keyword>
<comment type="caution">
    <text evidence="5">The sequence shown here is derived from an EMBL/GenBank/DDBJ whole genome shotgun (WGS) entry which is preliminary data.</text>
</comment>
<protein>
    <submittedName>
        <fullName evidence="5">LacI family transcriptional regulator</fullName>
    </submittedName>
</protein>
<gene>
    <name evidence="5" type="ORF">EWE74_11075</name>
</gene>
<evidence type="ECO:0000256" key="1">
    <source>
        <dbReference type="ARBA" id="ARBA00023015"/>
    </source>
</evidence>
<evidence type="ECO:0000256" key="3">
    <source>
        <dbReference type="ARBA" id="ARBA00023163"/>
    </source>
</evidence>
<evidence type="ECO:0000313" key="5">
    <source>
        <dbReference type="EMBL" id="RZF59692.1"/>
    </source>
</evidence>